<dbReference type="EMBL" id="GHJT01008134">
    <property type="protein sequence ID" value="MOY42105.1"/>
    <property type="molecule type" value="Transcribed_RNA"/>
</dbReference>
<evidence type="ECO:0000313" key="2">
    <source>
        <dbReference type="EMBL" id="MOY42105.1"/>
    </source>
</evidence>
<name>A0A4D5RYP3_IXOSC</name>
<accession>A0A4D5RYP3</accession>
<sequence>MLPAIRATKFSLCLKLCTLVCITCATFAQAWPASEEEVNSTGRGVLSFTRTRYFYRPFHLGSYLTGGHGALTHMVP</sequence>
<organism evidence="2">
    <name type="scientific">Ixodes scapularis</name>
    <name type="common">Black-legged tick</name>
    <name type="synonym">Deer tick</name>
    <dbReference type="NCBI Taxonomy" id="6945"/>
    <lineage>
        <taxon>Eukaryota</taxon>
        <taxon>Metazoa</taxon>
        <taxon>Ecdysozoa</taxon>
        <taxon>Arthropoda</taxon>
        <taxon>Chelicerata</taxon>
        <taxon>Arachnida</taxon>
        <taxon>Acari</taxon>
        <taxon>Parasitiformes</taxon>
        <taxon>Ixodida</taxon>
        <taxon>Ixodoidea</taxon>
        <taxon>Ixodidae</taxon>
        <taxon>Ixodinae</taxon>
        <taxon>Ixodes</taxon>
    </lineage>
</organism>
<dbReference type="AlphaFoldDB" id="A0A4D5RYP3"/>
<feature type="signal peptide" evidence="1">
    <location>
        <begin position="1"/>
        <end position="28"/>
    </location>
</feature>
<keyword evidence="1" id="KW-0732">Signal</keyword>
<protein>
    <recommendedName>
        <fullName evidence="3">Secreted protein</fullName>
    </recommendedName>
</protein>
<evidence type="ECO:0000256" key="1">
    <source>
        <dbReference type="SAM" id="SignalP"/>
    </source>
</evidence>
<proteinExistence type="predicted"/>
<reference evidence="2" key="1">
    <citation type="submission" date="2019-04" db="EMBL/GenBank/DDBJ databases">
        <title>An insight into the mialome of Ixodes scapularis.</title>
        <authorList>
            <person name="Ribeiro J.M."/>
            <person name="Mather T.N."/>
            <person name="Karim S."/>
        </authorList>
    </citation>
    <scope>NUCLEOTIDE SEQUENCE</scope>
</reference>
<feature type="chain" id="PRO_5020031113" description="Secreted protein" evidence="1">
    <location>
        <begin position="29"/>
        <end position="76"/>
    </location>
</feature>
<evidence type="ECO:0008006" key="3">
    <source>
        <dbReference type="Google" id="ProtNLM"/>
    </source>
</evidence>